<evidence type="ECO:0000313" key="8">
    <source>
        <dbReference type="EMBL" id="SFB42111.1"/>
    </source>
</evidence>
<proteinExistence type="inferred from homology"/>
<dbReference type="AlphaFoldDB" id="A0A1I1AVP7"/>
<keyword evidence="6" id="KW-0813">Transport</keyword>
<keyword evidence="4 6" id="KW-1133">Transmembrane helix</keyword>
<evidence type="ECO:0000256" key="2">
    <source>
        <dbReference type="ARBA" id="ARBA00022475"/>
    </source>
</evidence>
<dbReference type="STRING" id="84698.SAMN04488528_10496"/>
<evidence type="ECO:0000259" key="7">
    <source>
        <dbReference type="Pfam" id="PF02687"/>
    </source>
</evidence>
<name>A0A1I1AVP7_9CLOT</name>
<keyword evidence="2 6" id="KW-1003">Cell membrane</keyword>
<evidence type="ECO:0000256" key="6">
    <source>
        <dbReference type="PIRNR" id="PIRNR018968"/>
    </source>
</evidence>
<feature type="transmembrane region" description="Helical" evidence="6">
    <location>
        <begin position="18"/>
        <end position="40"/>
    </location>
</feature>
<feature type="domain" description="ABC3 transporter permease C-terminal" evidence="7">
    <location>
        <begin position="61"/>
        <end position="175"/>
    </location>
</feature>
<keyword evidence="5 6" id="KW-0472">Membrane</keyword>
<accession>A0A1I1AVP7</accession>
<feature type="domain" description="ABC3 transporter permease C-terminal" evidence="7">
    <location>
        <begin position="557"/>
        <end position="653"/>
    </location>
</feature>
<dbReference type="GO" id="GO:0005886">
    <property type="term" value="C:plasma membrane"/>
    <property type="evidence" value="ECO:0007669"/>
    <property type="project" value="UniProtKB-SubCell"/>
</dbReference>
<reference evidence="8 9" key="1">
    <citation type="submission" date="2016-10" db="EMBL/GenBank/DDBJ databases">
        <authorList>
            <person name="de Groot N.N."/>
        </authorList>
    </citation>
    <scope>NUCLEOTIDE SEQUENCE [LARGE SCALE GENOMIC DNA]</scope>
    <source>
        <strain evidence="8 9">DSM 12271</strain>
    </source>
</reference>
<dbReference type="InterPro" id="IPR003838">
    <property type="entry name" value="ABC3_permease_C"/>
</dbReference>
<dbReference type="EMBL" id="FOKI01000049">
    <property type="protein sequence ID" value="SFB42111.1"/>
    <property type="molecule type" value="Genomic_DNA"/>
</dbReference>
<keyword evidence="3 6" id="KW-0812">Transmembrane</keyword>
<evidence type="ECO:0000313" key="9">
    <source>
        <dbReference type="Proteomes" id="UP000198619"/>
    </source>
</evidence>
<comment type="subcellular location">
    <subcellularLocation>
        <location evidence="1 6">Cell membrane</location>
        <topology evidence="1 6">Multi-pass membrane protein</topology>
    </subcellularLocation>
</comment>
<dbReference type="InterPro" id="IPR027022">
    <property type="entry name" value="ABC_permease_BceB-typ"/>
</dbReference>
<feature type="transmembrane region" description="Helical" evidence="6">
    <location>
        <begin position="550"/>
        <end position="572"/>
    </location>
</feature>
<organism evidence="8 9">
    <name type="scientific">Clostridium frigidicarnis</name>
    <dbReference type="NCBI Taxonomy" id="84698"/>
    <lineage>
        <taxon>Bacteria</taxon>
        <taxon>Bacillati</taxon>
        <taxon>Bacillota</taxon>
        <taxon>Clostridia</taxon>
        <taxon>Eubacteriales</taxon>
        <taxon>Clostridiaceae</taxon>
        <taxon>Clostridium</taxon>
    </lineage>
</organism>
<sequence length="668" mass="75316">MSLFDVAFKNVKRNFKNYFLYFISIAFSIVIYFTFTTLQYNDQISTLLSTKAKLDGPFKAAGIIILIFACIFIGYSNSFFTRKRKKEIALYSMLGIKKKQIGRMLFYETICMGALALVFGILFGTLLSKGFILVLFKLMQLEAIKSISIGFSAKAIMQTIEVFTVIFLIVSMHSYSVIYRFKLIDLFKADSSGEKEPKTNIPLSILGVVLVGAGYWCANNLDKNFQIFALLTIILTIVGTYILFCFFIVFMIKHSKKNKKSYYKGINMIGTSQLLYRIKGNARTLATIAILAATTLTAVGTTFSIYYFSEITTKSSSPFSFALVDSKETKTTSSDAKTRPQHEPLNFKLDNIQKDFDKILDNHKNNSVESKVNIEVLDHTAKLPSLALKSNDEYNDTTISFLSESKAKELLKSIGSDLDLNLKNNDDAYIFDSMVGSKYVGSFKGKNLEINDKKLNFVDESKESILPRNIILFNSLVIVKDDVFKSLENSYTEKTTASLYKVKGEKSAKDLSNDFQELTKNTYKDITDSSFGLSDDFYLTYRASIESSGLIVFIGGFLGLVFLICTGTIIFFKHLSEAEADKFNYDILRKIGVDNKEIKKSVSKQIGFVFLLPLVIGITHSTVALKVLEGLLNISLNMPILITYFAYIAIYLVYYKLTVESYYKSITD</sequence>
<protein>
    <submittedName>
        <fullName evidence="8">Putative ABC transport system permease protein</fullName>
    </submittedName>
</protein>
<dbReference type="Proteomes" id="UP000198619">
    <property type="component" value="Unassembled WGS sequence"/>
</dbReference>
<gene>
    <name evidence="8" type="ORF">SAMN04488528_10496</name>
</gene>
<dbReference type="Pfam" id="PF02687">
    <property type="entry name" value="FtsX"/>
    <property type="match status" value="2"/>
</dbReference>
<dbReference type="GO" id="GO:0055085">
    <property type="term" value="P:transmembrane transport"/>
    <property type="evidence" value="ECO:0007669"/>
    <property type="project" value="UniProtKB-UniRule"/>
</dbReference>
<feature type="transmembrane region" description="Helical" evidence="6">
    <location>
        <begin position="60"/>
        <end position="80"/>
    </location>
</feature>
<dbReference type="PANTHER" id="PTHR46795:SF3">
    <property type="entry name" value="ABC TRANSPORTER PERMEASE"/>
    <property type="match status" value="1"/>
</dbReference>
<feature type="transmembrane region" description="Helical" evidence="6">
    <location>
        <begin position="156"/>
        <end position="178"/>
    </location>
</feature>
<evidence type="ECO:0000256" key="3">
    <source>
        <dbReference type="ARBA" id="ARBA00022692"/>
    </source>
</evidence>
<feature type="transmembrane region" description="Helical" evidence="6">
    <location>
        <begin position="228"/>
        <end position="252"/>
    </location>
</feature>
<comment type="similarity">
    <text evidence="6">Belongs to the ABC-4 integral membrane protein family.</text>
</comment>
<feature type="transmembrane region" description="Helical" evidence="6">
    <location>
        <begin position="634"/>
        <end position="654"/>
    </location>
</feature>
<feature type="transmembrane region" description="Helical" evidence="6">
    <location>
        <begin position="285"/>
        <end position="308"/>
    </location>
</feature>
<dbReference type="PANTHER" id="PTHR46795">
    <property type="entry name" value="ABC TRANSPORTER PERMEASE-RELATED-RELATED"/>
    <property type="match status" value="1"/>
</dbReference>
<evidence type="ECO:0000256" key="4">
    <source>
        <dbReference type="ARBA" id="ARBA00022989"/>
    </source>
</evidence>
<feature type="transmembrane region" description="Helical" evidence="6">
    <location>
        <begin position="606"/>
        <end position="628"/>
    </location>
</feature>
<feature type="transmembrane region" description="Helical" evidence="6">
    <location>
        <begin position="105"/>
        <end position="136"/>
    </location>
</feature>
<dbReference type="RefSeq" id="WP_177199487.1">
    <property type="nucleotide sequence ID" value="NZ_FOKI01000049.1"/>
</dbReference>
<dbReference type="InterPro" id="IPR052536">
    <property type="entry name" value="ABC-4_Integral_Memb_Prot"/>
</dbReference>
<feature type="transmembrane region" description="Helical" evidence="6">
    <location>
        <begin position="199"/>
        <end position="216"/>
    </location>
</feature>
<dbReference type="PIRSF" id="PIRSF018968">
    <property type="entry name" value="ABC_permease_BceB"/>
    <property type="match status" value="1"/>
</dbReference>
<evidence type="ECO:0000256" key="5">
    <source>
        <dbReference type="ARBA" id="ARBA00023136"/>
    </source>
</evidence>
<keyword evidence="9" id="KW-1185">Reference proteome</keyword>
<evidence type="ECO:0000256" key="1">
    <source>
        <dbReference type="ARBA" id="ARBA00004651"/>
    </source>
</evidence>